<dbReference type="EMBL" id="JRFJ01000002">
    <property type="protein sequence ID" value="KHJ54727.1"/>
    <property type="molecule type" value="Genomic_DNA"/>
</dbReference>
<feature type="transmembrane region" description="Helical" evidence="6">
    <location>
        <begin position="59"/>
        <end position="84"/>
    </location>
</feature>
<proteinExistence type="inferred from homology"/>
<evidence type="ECO:0000256" key="6">
    <source>
        <dbReference type="SAM" id="Phobius"/>
    </source>
</evidence>
<dbReference type="InterPro" id="IPR002549">
    <property type="entry name" value="AI-2E-like"/>
</dbReference>
<comment type="caution">
    <text evidence="7">The sequence shown here is derived from an EMBL/GenBank/DDBJ whole genome shotgun (WGS) entry which is preliminary data.</text>
</comment>
<dbReference type="PANTHER" id="PTHR21716">
    <property type="entry name" value="TRANSMEMBRANE PROTEIN"/>
    <property type="match status" value="1"/>
</dbReference>
<evidence type="ECO:0000313" key="8">
    <source>
        <dbReference type="Proteomes" id="UP000030826"/>
    </source>
</evidence>
<feature type="transmembrane region" description="Helical" evidence="6">
    <location>
        <begin position="235"/>
        <end position="257"/>
    </location>
</feature>
<accession>A0A0B1Q715</accession>
<dbReference type="Pfam" id="PF01594">
    <property type="entry name" value="AI-2E_transport"/>
    <property type="match status" value="1"/>
</dbReference>
<sequence>MSDGTQRRAFMIFLTVVTIGFLWLIQPYMGAVLWAIVLAVIFDPVHRRIQSGMNGRDSLAAAISVLVCILVAIIPMAFLVGSIVQEGRSLYSRMTSGGFEPAAYGQALYDRLPTELQEFLQGLGADNLSERITSAAAQAGQIVAGQAWNFGQGTLGFFVAVGLMIYLLFFLFRDGDRIARAVRNASPLRPDHTEAILGRFISVVRATVRGNFIIAALQGAIGGIAFWALGVNGAVLWGTVMAFLSLLPAVGAAIVWMPVAIHFLITGEYVKGAILIGVGVAVIGLVDNVLRPPLVGKETRLPDYMVLFSTVGGLTLLGINGFIIGPLIAALFVTVWSLYTEDRRKQQLITPGR</sequence>
<dbReference type="Proteomes" id="UP000030826">
    <property type="component" value="Unassembled WGS sequence"/>
</dbReference>
<evidence type="ECO:0000256" key="1">
    <source>
        <dbReference type="ARBA" id="ARBA00004141"/>
    </source>
</evidence>
<keyword evidence="5 6" id="KW-0472">Membrane</keyword>
<keyword evidence="4 6" id="KW-1133">Transmembrane helix</keyword>
<evidence type="ECO:0000256" key="4">
    <source>
        <dbReference type="ARBA" id="ARBA00022989"/>
    </source>
</evidence>
<comment type="similarity">
    <text evidence="2">Belongs to the autoinducer-2 exporter (AI-2E) (TC 2.A.86) family.</text>
</comment>
<feature type="transmembrane region" description="Helical" evidence="6">
    <location>
        <begin position="9"/>
        <end position="25"/>
    </location>
</feature>
<evidence type="ECO:0000313" key="7">
    <source>
        <dbReference type="EMBL" id="KHJ54727.1"/>
    </source>
</evidence>
<dbReference type="OrthoDB" id="106838at2"/>
<gene>
    <name evidence="7" type="ORF">LA66_09080</name>
</gene>
<reference evidence="7 8" key="1">
    <citation type="submission" date="2014-09" db="EMBL/GenBank/DDBJ databases">
        <title>Isolation and characterization of Aurantimonas altamirensis ON-56566 from clinical sample following a dog bite.</title>
        <authorList>
            <person name="Eshaghi A."/>
            <person name="Li A."/>
            <person name="Shahinas D."/>
            <person name="Bahn P."/>
            <person name="Kus J.V."/>
            <person name="Patel S.N."/>
        </authorList>
    </citation>
    <scope>NUCLEOTIDE SEQUENCE [LARGE SCALE GENOMIC DNA]</scope>
    <source>
        <strain evidence="7 8">ON-56566</strain>
    </source>
</reference>
<feature type="transmembrane region" description="Helical" evidence="6">
    <location>
        <begin position="269"/>
        <end position="286"/>
    </location>
</feature>
<dbReference type="STRING" id="370622.LA66_09080"/>
<keyword evidence="3 6" id="KW-0812">Transmembrane</keyword>
<dbReference type="PANTHER" id="PTHR21716:SF4">
    <property type="entry name" value="TRANSMEMBRANE PROTEIN 245"/>
    <property type="match status" value="1"/>
</dbReference>
<evidence type="ECO:0000256" key="5">
    <source>
        <dbReference type="ARBA" id="ARBA00023136"/>
    </source>
</evidence>
<dbReference type="GO" id="GO:0016020">
    <property type="term" value="C:membrane"/>
    <property type="evidence" value="ECO:0007669"/>
    <property type="project" value="UniProtKB-SubCell"/>
</dbReference>
<feature type="transmembrane region" description="Helical" evidence="6">
    <location>
        <begin position="208"/>
        <end position="229"/>
    </location>
</feature>
<feature type="transmembrane region" description="Helical" evidence="6">
    <location>
        <begin position="155"/>
        <end position="172"/>
    </location>
</feature>
<name>A0A0B1Q715_9HYPH</name>
<evidence type="ECO:0000256" key="2">
    <source>
        <dbReference type="ARBA" id="ARBA00009773"/>
    </source>
</evidence>
<protein>
    <submittedName>
        <fullName evidence="7">Membrane protein</fullName>
    </submittedName>
</protein>
<organism evidence="7 8">
    <name type="scientific">Aureimonas altamirensis</name>
    <dbReference type="NCBI Taxonomy" id="370622"/>
    <lineage>
        <taxon>Bacteria</taxon>
        <taxon>Pseudomonadati</taxon>
        <taxon>Pseudomonadota</taxon>
        <taxon>Alphaproteobacteria</taxon>
        <taxon>Hyphomicrobiales</taxon>
        <taxon>Aurantimonadaceae</taxon>
        <taxon>Aureimonas</taxon>
    </lineage>
</organism>
<dbReference type="RefSeq" id="WP_039191627.1">
    <property type="nucleotide sequence ID" value="NZ_JRFJ01000002.1"/>
</dbReference>
<dbReference type="AlphaFoldDB" id="A0A0B1Q715"/>
<feature type="transmembrane region" description="Helical" evidence="6">
    <location>
        <begin position="306"/>
        <end position="339"/>
    </location>
</feature>
<evidence type="ECO:0000256" key="3">
    <source>
        <dbReference type="ARBA" id="ARBA00022692"/>
    </source>
</evidence>
<comment type="subcellular location">
    <subcellularLocation>
        <location evidence="1">Membrane</location>
        <topology evidence="1">Multi-pass membrane protein</topology>
    </subcellularLocation>
</comment>